<accession>A0ABQ5W218</accession>
<dbReference type="Gene3D" id="3.40.50.2020">
    <property type="match status" value="1"/>
</dbReference>
<dbReference type="SUPFAM" id="SSF53271">
    <property type="entry name" value="PRTase-like"/>
    <property type="match status" value="1"/>
</dbReference>
<protein>
    <submittedName>
        <fullName evidence="4">Amidophosphoribosyltransferase</fullName>
    </submittedName>
</protein>
<name>A0ABQ5W218_9HYPH</name>
<keyword evidence="5" id="KW-1185">Reference proteome</keyword>
<evidence type="ECO:0000313" key="4">
    <source>
        <dbReference type="EMBL" id="GLQ54110.1"/>
    </source>
</evidence>
<evidence type="ECO:0000259" key="2">
    <source>
        <dbReference type="Pfam" id="PF00156"/>
    </source>
</evidence>
<feature type="domain" description="Phosphoribosyltransferase" evidence="2">
    <location>
        <begin position="211"/>
        <end position="256"/>
    </location>
</feature>
<comment type="caution">
    <text evidence="4">The sequence shown here is derived from an EMBL/GenBank/DDBJ whole genome shotgun (WGS) entry which is preliminary data.</text>
</comment>
<dbReference type="Proteomes" id="UP001156691">
    <property type="component" value="Unassembled WGS sequence"/>
</dbReference>
<proteinExistence type="inferred from homology"/>
<dbReference type="PANTHER" id="PTHR47505">
    <property type="entry name" value="DNA UTILIZATION PROTEIN YHGH"/>
    <property type="match status" value="1"/>
</dbReference>
<evidence type="ECO:0000256" key="1">
    <source>
        <dbReference type="ARBA" id="ARBA00008007"/>
    </source>
</evidence>
<dbReference type="InterPro" id="IPR044005">
    <property type="entry name" value="DZR_2"/>
</dbReference>
<dbReference type="Pfam" id="PF18912">
    <property type="entry name" value="DZR_2"/>
    <property type="match status" value="1"/>
</dbReference>
<dbReference type="RefSeq" id="WP_284339545.1">
    <property type="nucleotide sequence ID" value="NZ_BSNS01000007.1"/>
</dbReference>
<gene>
    <name evidence="4" type="ORF">GCM10010862_13690</name>
</gene>
<dbReference type="EMBL" id="BSNS01000007">
    <property type="protein sequence ID" value="GLQ54110.1"/>
    <property type="molecule type" value="Genomic_DNA"/>
</dbReference>
<evidence type="ECO:0000259" key="3">
    <source>
        <dbReference type="Pfam" id="PF18912"/>
    </source>
</evidence>
<dbReference type="Pfam" id="PF00156">
    <property type="entry name" value="Pribosyltran"/>
    <property type="match status" value="1"/>
</dbReference>
<dbReference type="InterPro" id="IPR051910">
    <property type="entry name" value="ComF/GntX_DNA_util-trans"/>
</dbReference>
<feature type="domain" description="Double zinc ribbon" evidence="3">
    <location>
        <begin position="28"/>
        <end position="74"/>
    </location>
</feature>
<dbReference type="InterPro" id="IPR029057">
    <property type="entry name" value="PRTase-like"/>
</dbReference>
<dbReference type="InterPro" id="IPR000836">
    <property type="entry name" value="PRTase_dom"/>
</dbReference>
<sequence>MSDTSGAEQGGRLWRATARWPRAVGRWLLDSLYPPVCLACERPVADADTLCPDCFGKLRPITAPYCPRLGLPFTVSIGPDALSAEALADPPPFERARAAVVYNDIARTLVSRLKYGDRTELALLLGRLMVLAGAELWTARPVLVPVPLHAMRHLRRRYNQSGELARAIGRLSGLAVDPALLKRVRRTRQQVGLTRDARARNVAGAFQPHPELLRRLAGRPVVLVDDVYTTGATIKAATRALKRAGAGSVDVVTFARVVTNGEIPI</sequence>
<organism evidence="4 5">
    <name type="scientific">Devosia nitrariae</name>
    <dbReference type="NCBI Taxonomy" id="2071872"/>
    <lineage>
        <taxon>Bacteria</taxon>
        <taxon>Pseudomonadati</taxon>
        <taxon>Pseudomonadota</taxon>
        <taxon>Alphaproteobacteria</taxon>
        <taxon>Hyphomicrobiales</taxon>
        <taxon>Devosiaceae</taxon>
        <taxon>Devosia</taxon>
    </lineage>
</organism>
<reference evidence="5" key="1">
    <citation type="journal article" date="2019" name="Int. J. Syst. Evol. Microbiol.">
        <title>The Global Catalogue of Microorganisms (GCM) 10K type strain sequencing project: providing services to taxonomists for standard genome sequencing and annotation.</title>
        <authorList>
            <consortium name="The Broad Institute Genomics Platform"/>
            <consortium name="The Broad Institute Genome Sequencing Center for Infectious Disease"/>
            <person name="Wu L."/>
            <person name="Ma J."/>
        </authorList>
    </citation>
    <scope>NUCLEOTIDE SEQUENCE [LARGE SCALE GENOMIC DNA]</scope>
    <source>
        <strain evidence="5">NBRC 112416</strain>
    </source>
</reference>
<comment type="similarity">
    <text evidence="1">Belongs to the ComF/GntX family.</text>
</comment>
<dbReference type="CDD" id="cd06223">
    <property type="entry name" value="PRTases_typeI"/>
    <property type="match status" value="1"/>
</dbReference>
<dbReference type="PANTHER" id="PTHR47505:SF1">
    <property type="entry name" value="DNA UTILIZATION PROTEIN YHGH"/>
    <property type="match status" value="1"/>
</dbReference>
<evidence type="ECO:0000313" key="5">
    <source>
        <dbReference type="Proteomes" id="UP001156691"/>
    </source>
</evidence>